<sequence>MLVVVSMMDEVKREISYWVWVSALITGVFALVLTPPLCTIDELLLTYMMSISLTVL</sequence>
<organism evidence="2 3">
    <name type="scientific">Candidatus Nitrosocaldus cavascurensis</name>
    <dbReference type="NCBI Taxonomy" id="2058097"/>
    <lineage>
        <taxon>Archaea</taxon>
        <taxon>Nitrososphaerota</taxon>
        <taxon>Nitrososphaeria</taxon>
        <taxon>Candidatus Nitrosocaldales</taxon>
        <taxon>Candidatus Nitrosocaldaceae</taxon>
        <taxon>Candidatus Nitrosocaldus</taxon>
    </lineage>
</organism>
<keyword evidence="3" id="KW-1185">Reference proteome</keyword>
<evidence type="ECO:0000256" key="1">
    <source>
        <dbReference type="SAM" id="Phobius"/>
    </source>
</evidence>
<evidence type="ECO:0000313" key="2">
    <source>
        <dbReference type="EMBL" id="SPC34514.1"/>
    </source>
</evidence>
<protein>
    <submittedName>
        <fullName evidence="2">Uncharacterized protein</fullName>
    </submittedName>
</protein>
<dbReference type="KEGG" id="ncv:NCAV_1348"/>
<dbReference type="Proteomes" id="UP000236248">
    <property type="component" value="Chromosome NCAV"/>
</dbReference>
<dbReference type="EMBL" id="LT981265">
    <property type="protein sequence ID" value="SPC34514.1"/>
    <property type="molecule type" value="Genomic_DNA"/>
</dbReference>
<accession>A0A2K5ASD4</accession>
<proteinExistence type="predicted"/>
<name>A0A2K5ASD4_9ARCH</name>
<gene>
    <name evidence="2" type="ORF">NCAV_1348</name>
</gene>
<keyword evidence="1" id="KW-0472">Membrane</keyword>
<keyword evidence="1" id="KW-1133">Transmembrane helix</keyword>
<reference evidence="3" key="1">
    <citation type="submission" date="2018-01" db="EMBL/GenBank/DDBJ databases">
        <authorList>
            <person name="Kerou L M."/>
        </authorList>
    </citation>
    <scope>NUCLEOTIDE SEQUENCE [LARGE SCALE GENOMIC DNA]</scope>
    <source>
        <strain evidence="3">SCU2</strain>
    </source>
</reference>
<keyword evidence="1" id="KW-0812">Transmembrane</keyword>
<feature type="transmembrane region" description="Helical" evidence="1">
    <location>
        <begin position="17"/>
        <end position="40"/>
    </location>
</feature>
<dbReference type="AlphaFoldDB" id="A0A2K5ASD4"/>
<evidence type="ECO:0000313" key="3">
    <source>
        <dbReference type="Proteomes" id="UP000236248"/>
    </source>
</evidence>